<accession>A0ABT9WLE4</accession>
<feature type="repeat" description="TPR" evidence="1">
    <location>
        <begin position="70"/>
        <end position="103"/>
    </location>
</feature>
<dbReference type="InterPro" id="IPR011990">
    <property type="entry name" value="TPR-like_helical_dom_sf"/>
</dbReference>
<dbReference type="Gene3D" id="3.40.1580.10">
    <property type="entry name" value="SMI1/KNR4-like"/>
    <property type="match status" value="1"/>
</dbReference>
<feature type="domain" description="Knr4/Smi1-like" evidence="3">
    <location>
        <begin position="170"/>
        <end position="309"/>
    </location>
</feature>
<sequence>MMERELLEQLNIWHEQDEYNRIIEHIHNIPESDRSYELVGQLARAYNNTGRYREAIEQLLSVHEQGAYDPLWQYRLGYAYAYIASYDKALLAFERANELLPHDDSTLEFLEMLRPKAEKMQQDLQRYEAERDEWERRGTLNHLRAASGTYAPTSFWEQSDYAIDNHVSKPFDEEMIVSIERELGYKLPASYIQLMNTQNGGVPTLTAFPTQGATSWAEDHIAITSILGIGRDKMYSLGGEFGSRFMIEDWGYPDLGIVICDCPSAGHDVVMLDYRFCGPEGEPCVVHVDQEDDYEITYLAANFEAFVRGLVDPDTFEIFDEDEQDS</sequence>
<dbReference type="Pfam" id="PF14568">
    <property type="entry name" value="SUKH_6"/>
    <property type="match status" value="1"/>
</dbReference>
<evidence type="ECO:0000313" key="5">
    <source>
        <dbReference type="Proteomes" id="UP001233836"/>
    </source>
</evidence>
<protein>
    <submittedName>
        <fullName evidence="4">Tetratricopeptide (TPR) repeat protein</fullName>
    </submittedName>
</protein>
<keyword evidence="1" id="KW-0802">TPR repeat</keyword>
<dbReference type="Gene3D" id="1.25.40.10">
    <property type="entry name" value="Tetratricopeptide repeat domain"/>
    <property type="match status" value="1"/>
</dbReference>
<dbReference type="SUPFAM" id="SSF160631">
    <property type="entry name" value="SMI1/KNR4-like"/>
    <property type="match status" value="1"/>
</dbReference>
<dbReference type="Proteomes" id="UP001233836">
    <property type="component" value="Unassembled WGS sequence"/>
</dbReference>
<proteinExistence type="predicted"/>
<evidence type="ECO:0000313" key="4">
    <source>
        <dbReference type="EMBL" id="MDQ0174113.1"/>
    </source>
</evidence>
<name>A0ABT9WLE4_9BACL</name>
<keyword evidence="5" id="KW-1185">Reference proteome</keyword>
<gene>
    <name evidence="4" type="ORF">J2T19_005645</name>
</gene>
<dbReference type="SUPFAM" id="SSF48452">
    <property type="entry name" value="TPR-like"/>
    <property type="match status" value="1"/>
</dbReference>
<evidence type="ECO:0000256" key="1">
    <source>
        <dbReference type="PROSITE-ProRule" id="PRU00339"/>
    </source>
</evidence>
<dbReference type="EMBL" id="JAUSTI010000032">
    <property type="protein sequence ID" value="MDQ0174113.1"/>
    <property type="molecule type" value="Genomic_DNA"/>
</dbReference>
<evidence type="ECO:0000256" key="2">
    <source>
        <dbReference type="SAM" id="Coils"/>
    </source>
</evidence>
<keyword evidence="2" id="KW-0175">Coiled coil</keyword>
<dbReference type="InterPro" id="IPR019734">
    <property type="entry name" value="TPR_rpt"/>
</dbReference>
<feature type="coiled-coil region" evidence="2">
    <location>
        <begin position="110"/>
        <end position="137"/>
    </location>
</feature>
<evidence type="ECO:0000259" key="3">
    <source>
        <dbReference type="SMART" id="SM00860"/>
    </source>
</evidence>
<dbReference type="InterPro" id="IPR037883">
    <property type="entry name" value="Knr4/Smi1-like_sf"/>
</dbReference>
<reference evidence="4 5" key="1">
    <citation type="submission" date="2023-07" db="EMBL/GenBank/DDBJ databases">
        <title>Sorghum-associated microbial communities from plants grown in Nebraska, USA.</title>
        <authorList>
            <person name="Schachtman D."/>
        </authorList>
    </citation>
    <scope>NUCLEOTIDE SEQUENCE [LARGE SCALE GENOMIC DNA]</scope>
    <source>
        <strain evidence="4 5">DS1314</strain>
    </source>
</reference>
<comment type="caution">
    <text evidence="4">The sequence shown here is derived from an EMBL/GenBank/DDBJ whole genome shotgun (WGS) entry which is preliminary data.</text>
</comment>
<dbReference type="PROSITE" id="PS50005">
    <property type="entry name" value="TPR"/>
    <property type="match status" value="1"/>
</dbReference>
<organism evidence="4 5">
    <name type="scientific">Paenibacillus tundrae</name>
    <dbReference type="NCBI Taxonomy" id="528187"/>
    <lineage>
        <taxon>Bacteria</taxon>
        <taxon>Bacillati</taxon>
        <taxon>Bacillota</taxon>
        <taxon>Bacilli</taxon>
        <taxon>Bacillales</taxon>
        <taxon>Paenibacillaceae</taxon>
        <taxon>Paenibacillus</taxon>
    </lineage>
</organism>
<dbReference type="InterPro" id="IPR018958">
    <property type="entry name" value="Knr4/Smi1-like_dom"/>
</dbReference>
<dbReference type="SMART" id="SM00860">
    <property type="entry name" value="SMI1_KNR4"/>
    <property type="match status" value="1"/>
</dbReference>